<keyword evidence="2" id="KW-1185">Reference proteome</keyword>
<protein>
    <recommendedName>
        <fullName evidence="3">VCBS repeat-containing protein</fullName>
    </recommendedName>
</protein>
<dbReference type="HOGENOM" id="CLU_047227_1_0_9"/>
<evidence type="ECO:0000313" key="2">
    <source>
        <dbReference type="Proteomes" id="UP000006053"/>
    </source>
</evidence>
<dbReference type="eggNOG" id="COG2931">
    <property type="taxonomic scope" value="Bacteria"/>
</dbReference>
<dbReference type="OrthoDB" id="1676884at2"/>
<evidence type="ECO:0000313" key="1">
    <source>
        <dbReference type="EMBL" id="AFL98838.1"/>
    </source>
</evidence>
<organism evidence="1 2">
    <name type="scientific">Desulfitobacterium dehalogenans (strain ATCC 51507 / DSM 9161 / JW/IU-DC1)</name>
    <dbReference type="NCBI Taxonomy" id="756499"/>
    <lineage>
        <taxon>Bacteria</taxon>
        <taxon>Bacillati</taxon>
        <taxon>Bacillota</taxon>
        <taxon>Clostridia</taxon>
        <taxon>Eubacteriales</taxon>
        <taxon>Desulfitobacteriaceae</taxon>
        <taxon>Desulfitobacterium</taxon>
    </lineage>
</organism>
<accession>I4A4F4</accession>
<dbReference type="EMBL" id="CP003348">
    <property type="protein sequence ID" value="AFL98838.1"/>
    <property type="molecule type" value="Genomic_DNA"/>
</dbReference>
<dbReference type="PANTHER" id="PTHR39431">
    <property type="entry name" value="FRPA/C-RELATED PROTEIN"/>
    <property type="match status" value="1"/>
</dbReference>
<dbReference type="STRING" id="756499.Desde_0370"/>
<dbReference type="PANTHER" id="PTHR39431:SF1">
    <property type="entry name" value="FRPA_C-RELATED PROTEIN"/>
    <property type="match status" value="1"/>
</dbReference>
<name>I4A4F4_DESDJ</name>
<dbReference type="KEGG" id="ddh:Desde_0370"/>
<dbReference type="RefSeq" id="WP_014792335.1">
    <property type="nucleotide sequence ID" value="NC_018017.1"/>
</dbReference>
<sequence length="345" mass="37861">MKIQNSSIVMAGESKYSESYKKDVTLQGWLGKDVAGKPTLSLENADILDLSDSLKGLQSPASNVHRSQEISLDMSEEDRRKLDLLLIMLEAITGKKMHFLVPKKLVLNDPGNLPFSPNRIPNQNWGIIFESREEYTEEQSMSFSAQGQVTTTDGKTINLQLQLNMSRSFAYQNNISFRAGGAVTIDPLVINLGVSSAQLTEQKYVFDIDSDGNTELISFLAPGSGFIALDKNQDGIINDGSELFGTKSGDGFADLAVYDSDNNGWIDENDPIYDKLRIWTKNEKGEDVLFALGEKGIGAIYLGNVATNFGLKDSSNQSLGEIRKTGIYLNENGTVGTLQHVDLTI</sequence>
<evidence type="ECO:0008006" key="3">
    <source>
        <dbReference type="Google" id="ProtNLM"/>
    </source>
</evidence>
<proteinExistence type="predicted"/>
<reference evidence="1 2" key="2">
    <citation type="journal article" date="2015" name="J. Bacteriol.">
        <title>Genomic, proteomic, and biochemical analysis of the organohalide respiratory pathway in Desulfitobacterium dehalogenans.</title>
        <authorList>
            <person name="Kruse T."/>
            <person name="van de Pas B.A."/>
            <person name="Atteia A."/>
            <person name="Krab K."/>
            <person name="Hagen W.R."/>
            <person name="Goodwin L."/>
            <person name="Chain P."/>
            <person name="Boeren S."/>
            <person name="Maphosa F."/>
            <person name="Schraa G."/>
            <person name="de Vos W.M."/>
            <person name="van der Oost J."/>
            <person name="Smidt H."/>
            <person name="Stams A.J."/>
        </authorList>
    </citation>
    <scope>NUCLEOTIDE SEQUENCE [LARGE SCALE GENOMIC DNA]</scope>
    <source>
        <strain evidence="2">ATCC 51507 / DSM 9161 / JW/IU-DC1</strain>
    </source>
</reference>
<dbReference type="Proteomes" id="UP000006053">
    <property type="component" value="Chromosome"/>
</dbReference>
<reference evidence="2" key="1">
    <citation type="submission" date="2012-06" db="EMBL/GenBank/DDBJ databases">
        <title>Complete sequence of Desulfitobacterium dehalogenans ATCC 51507.</title>
        <authorList>
            <person name="Lucas S."/>
            <person name="Han J."/>
            <person name="Lapidus A."/>
            <person name="Cheng J.-F."/>
            <person name="Goodwin L."/>
            <person name="Pitluck S."/>
            <person name="Peters L."/>
            <person name="Ovchinnikova G."/>
            <person name="Teshima H."/>
            <person name="Detter J.C."/>
            <person name="Han C."/>
            <person name="Tapia R."/>
            <person name="Land M."/>
            <person name="Hauser L."/>
            <person name="Kyrpides N."/>
            <person name="Ivanova N."/>
            <person name="Pagani I."/>
            <person name="Kruse T."/>
            <person name="de Vos W.M."/>
            <person name="Smidt H."/>
            <person name="Woyke T."/>
        </authorList>
    </citation>
    <scope>NUCLEOTIDE SEQUENCE [LARGE SCALE GENOMIC DNA]</scope>
    <source>
        <strain evidence="2">ATCC 51507 / DSM 9161 / JW/IU-DC1</strain>
    </source>
</reference>
<dbReference type="AlphaFoldDB" id="I4A4F4"/>
<gene>
    <name evidence="1" type="ordered locus">Desde_0370</name>
</gene>